<reference evidence="2 3" key="1">
    <citation type="submission" date="2021-06" db="EMBL/GenBank/DDBJ databases">
        <title>Gemonas diversity in paddy soil.</title>
        <authorList>
            <person name="Liu G."/>
        </authorList>
    </citation>
    <scope>NUCLEOTIDE SEQUENCE [LARGE SCALE GENOMIC DNA]</scope>
    <source>
        <strain evidence="2 3">RG2</strain>
    </source>
</reference>
<proteinExistence type="predicted"/>
<evidence type="ECO:0000313" key="2">
    <source>
        <dbReference type="EMBL" id="QXE92276.1"/>
    </source>
</evidence>
<name>A0ABX8LLR0_9BACT</name>
<protein>
    <submittedName>
        <fullName evidence="2">Transposase</fullName>
    </submittedName>
</protein>
<feature type="domain" description="Transposase IS200-like" evidence="1">
    <location>
        <begin position="9"/>
        <end position="124"/>
    </location>
</feature>
<organism evidence="2 3">
    <name type="scientific">Geomonas subterranea</name>
    <dbReference type="NCBI Taxonomy" id="2847989"/>
    <lineage>
        <taxon>Bacteria</taxon>
        <taxon>Pseudomonadati</taxon>
        <taxon>Thermodesulfobacteriota</taxon>
        <taxon>Desulfuromonadia</taxon>
        <taxon>Geobacterales</taxon>
        <taxon>Geobacteraceae</taxon>
        <taxon>Geomonas</taxon>
    </lineage>
</organism>
<gene>
    <name evidence="2" type="ORF">KP001_07070</name>
</gene>
<dbReference type="RefSeq" id="WP_217288830.1">
    <property type="nucleotide sequence ID" value="NZ_CP077683.1"/>
</dbReference>
<accession>A0ABX8LLR0</accession>
<dbReference type="Pfam" id="PF01797">
    <property type="entry name" value="Y1_Tnp"/>
    <property type="match status" value="1"/>
</dbReference>
<dbReference type="SMART" id="SM01321">
    <property type="entry name" value="Y1_Tnp"/>
    <property type="match status" value="1"/>
</dbReference>
<dbReference type="InterPro" id="IPR002686">
    <property type="entry name" value="Transposase_17"/>
</dbReference>
<evidence type="ECO:0000313" key="3">
    <source>
        <dbReference type="Proteomes" id="UP000683559"/>
    </source>
</evidence>
<sequence>MPRIARGLSDGFLFHVLNRGNARQEVFHKNGDYYSFLMLIEEAVGEFDIGVLAYCLMPNHFHFLINPGKAQTLGKFMQWLLTSHVRRYHQHYGTCGHVWQGRYKSFIVQEDDHLLTVMRYIEGNPVRANLVKSSKNWKWSSHVERLGRQPRNIIDDAPIALPADWTSYVDDPMTANEVERLRRSVNRHTPFGADAWVETVCGELGLESTLHPRGRPKKEK</sequence>
<keyword evidence="3" id="KW-1185">Reference proteome</keyword>
<dbReference type="EMBL" id="CP077683">
    <property type="protein sequence ID" value="QXE92276.1"/>
    <property type="molecule type" value="Genomic_DNA"/>
</dbReference>
<dbReference type="PANTHER" id="PTHR34322">
    <property type="entry name" value="TRANSPOSASE, Y1_TNP DOMAIN-CONTAINING"/>
    <property type="match status" value="1"/>
</dbReference>
<evidence type="ECO:0000259" key="1">
    <source>
        <dbReference type="SMART" id="SM01321"/>
    </source>
</evidence>
<dbReference type="PANTHER" id="PTHR34322:SF2">
    <property type="entry name" value="TRANSPOSASE IS200-LIKE DOMAIN-CONTAINING PROTEIN"/>
    <property type="match status" value="1"/>
</dbReference>
<dbReference type="Proteomes" id="UP000683559">
    <property type="component" value="Chromosome"/>
</dbReference>